<organism evidence="1 2">
    <name type="scientific">Parafannyhessea umbonata</name>
    <dbReference type="NCBI Taxonomy" id="604330"/>
    <lineage>
        <taxon>Bacteria</taxon>
        <taxon>Bacillati</taxon>
        <taxon>Actinomycetota</taxon>
        <taxon>Coriobacteriia</taxon>
        <taxon>Coriobacteriales</taxon>
        <taxon>Atopobiaceae</taxon>
        <taxon>Parafannyhessea</taxon>
    </lineage>
</organism>
<name>A0A1G6M0R7_9ACTN</name>
<gene>
    <name evidence="1" type="ORF">SAMN04487824_11738</name>
</gene>
<sequence length="399" mass="44056">MDKVEYVSASGTFAIVRKGTPEKANPEKELQALLDMRPDKQVFVEKQLPKFLARYGRQFECSEPVSVARNSEDARRLEELGYVYLSGQTTLSSDKLGLSKPGERASFEVTYGREGMATLFPSMEVLSGACDRYVVDLTDNKDPKSLLGTIETARYVAGLGLVSQGYASHEVKLRPKLRPLSALYELTPPPSLRLDLDPTGNDESAEGEPLLWGATGSAVYDEKGGPTGASLLEFDDEEGRRWWLIVPMKRFIECDANGNQKPAHPWVRTLPDGSPDEGDLNRLAASLLLSIVEERYRDKPCGYVVDPATLRLRKSGAPYLVGELVRCIVAGKVHPCDRCGRPIMGGASYCRSGRCQQATLEAARREAARGRSVDEILAIYPHIKRATVEGYVEDERRGL</sequence>
<evidence type="ECO:0000313" key="2">
    <source>
        <dbReference type="Proteomes" id="UP000198528"/>
    </source>
</evidence>
<protein>
    <submittedName>
        <fullName evidence="1">Uncharacterized protein</fullName>
    </submittedName>
</protein>
<reference evidence="2" key="1">
    <citation type="submission" date="2016-10" db="EMBL/GenBank/DDBJ databases">
        <authorList>
            <person name="Varghese N."/>
            <person name="Submissions S."/>
        </authorList>
    </citation>
    <scope>NUCLEOTIDE SEQUENCE [LARGE SCALE GENOMIC DNA]</scope>
    <source>
        <strain evidence="2">DSM 22619</strain>
    </source>
</reference>
<proteinExistence type="predicted"/>
<dbReference type="AlphaFoldDB" id="A0A1G6M0R7"/>
<dbReference type="Proteomes" id="UP000198528">
    <property type="component" value="Unassembled WGS sequence"/>
</dbReference>
<accession>A0A1G6M0R7</accession>
<evidence type="ECO:0000313" key="1">
    <source>
        <dbReference type="EMBL" id="SDC48585.1"/>
    </source>
</evidence>
<keyword evidence="2" id="KW-1185">Reference proteome</keyword>
<dbReference type="RefSeq" id="WP_090847070.1">
    <property type="nucleotide sequence ID" value="NZ_FMZL01000017.1"/>
</dbReference>
<dbReference type="EMBL" id="FMZL01000017">
    <property type="protein sequence ID" value="SDC48585.1"/>
    <property type="molecule type" value="Genomic_DNA"/>
</dbReference>